<accession>A0A9P1GVT2</accession>
<reference evidence="2" key="1">
    <citation type="submission" date="2022-11" db="EMBL/GenBank/DDBJ databases">
        <authorList>
            <person name="Scott C."/>
            <person name="Bruce N."/>
        </authorList>
    </citation>
    <scope>NUCLEOTIDE SEQUENCE</scope>
</reference>
<dbReference type="AlphaFoldDB" id="A0A9P1GVT2"/>
<feature type="compositionally biased region" description="Polar residues" evidence="1">
    <location>
        <begin position="1"/>
        <end position="12"/>
    </location>
</feature>
<keyword evidence="3" id="KW-1185">Reference proteome</keyword>
<dbReference type="Proteomes" id="UP000838763">
    <property type="component" value="Unassembled WGS sequence"/>
</dbReference>
<feature type="region of interest" description="Disordered" evidence="1">
    <location>
        <begin position="1"/>
        <end position="46"/>
    </location>
</feature>
<name>A0A9P1GVT2_9PEZI</name>
<evidence type="ECO:0000313" key="2">
    <source>
        <dbReference type="EMBL" id="CAI4211581.1"/>
    </source>
</evidence>
<sequence>MSIRDSTSSPTNMGRGAYDTTGIPKPPQAEAAISYSKADTRPDTAVSPETTIISRRTPRAMLSDMLSPDTALTIFSFTSIALALSQNIPFFSRIISHGRAFRRLYFIDIFPLLLCTT</sequence>
<evidence type="ECO:0000313" key="3">
    <source>
        <dbReference type="Proteomes" id="UP000838763"/>
    </source>
</evidence>
<gene>
    <name evidence="2" type="ORF">PPNO1_LOCUS1360</name>
</gene>
<evidence type="ECO:0000256" key="1">
    <source>
        <dbReference type="SAM" id="MobiDB-lite"/>
    </source>
</evidence>
<protein>
    <submittedName>
        <fullName evidence="2">Uncharacterized protein</fullName>
    </submittedName>
</protein>
<proteinExistence type="predicted"/>
<organism evidence="2 3">
    <name type="scientific">Parascedosporium putredinis</name>
    <dbReference type="NCBI Taxonomy" id="1442378"/>
    <lineage>
        <taxon>Eukaryota</taxon>
        <taxon>Fungi</taxon>
        <taxon>Dikarya</taxon>
        <taxon>Ascomycota</taxon>
        <taxon>Pezizomycotina</taxon>
        <taxon>Sordariomycetes</taxon>
        <taxon>Hypocreomycetidae</taxon>
        <taxon>Microascales</taxon>
        <taxon>Microascaceae</taxon>
        <taxon>Parascedosporium</taxon>
    </lineage>
</organism>
<dbReference type="EMBL" id="CALLCH030000002">
    <property type="protein sequence ID" value="CAI4211581.1"/>
    <property type="molecule type" value="Genomic_DNA"/>
</dbReference>
<comment type="caution">
    <text evidence="2">The sequence shown here is derived from an EMBL/GenBank/DDBJ whole genome shotgun (WGS) entry which is preliminary data.</text>
</comment>
<dbReference type="OrthoDB" id="5423298at2759"/>